<organism evidence="1 2">
    <name type="scientific">Paxillus rubicundulus Ve08.2h10</name>
    <dbReference type="NCBI Taxonomy" id="930991"/>
    <lineage>
        <taxon>Eukaryota</taxon>
        <taxon>Fungi</taxon>
        <taxon>Dikarya</taxon>
        <taxon>Basidiomycota</taxon>
        <taxon>Agaricomycotina</taxon>
        <taxon>Agaricomycetes</taxon>
        <taxon>Agaricomycetidae</taxon>
        <taxon>Boletales</taxon>
        <taxon>Paxilineae</taxon>
        <taxon>Paxillaceae</taxon>
        <taxon>Paxillus</taxon>
    </lineage>
</organism>
<dbReference type="InParanoid" id="A0A0D0DMB3"/>
<keyword evidence="2" id="KW-1185">Reference proteome</keyword>
<dbReference type="Proteomes" id="UP000054538">
    <property type="component" value="Unassembled WGS sequence"/>
</dbReference>
<dbReference type="STRING" id="930991.A0A0D0DMB3"/>
<name>A0A0D0DMB3_9AGAM</name>
<dbReference type="HOGENOM" id="CLU_188058_1_0_1"/>
<protein>
    <recommendedName>
        <fullName evidence="3">Tc1-like transposase DDE domain-containing protein</fullName>
    </recommendedName>
</protein>
<evidence type="ECO:0000313" key="1">
    <source>
        <dbReference type="EMBL" id="KIK79560.1"/>
    </source>
</evidence>
<dbReference type="EMBL" id="KN826247">
    <property type="protein sequence ID" value="KIK79560.1"/>
    <property type="molecule type" value="Genomic_DNA"/>
</dbReference>
<gene>
    <name evidence="1" type="ORF">PAXRUDRAFT_161030</name>
</gene>
<dbReference type="OrthoDB" id="2142724at2759"/>
<evidence type="ECO:0008006" key="3">
    <source>
        <dbReference type="Google" id="ProtNLM"/>
    </source>
</evidence>
<reference evidence="1 2" key="1">
    <citation type="submission" date="2014-04" db="EMBL/GenBank/DDBJ databases">
        <authorList>
            <consortium name="DOE Joint Genome Institute"/>
            <person name="Kuo A."/>
            <person name="Kohler A."/>
            <person name="Jargeat P."/>
            <person name="Nagy L.G."/>
            <person name="Floudas D."/>
            <person name="Copeland A."/>
            <person name="Barry K.W."/>
            <person name="Cichocki N."/>
            <person name="Veneault-Fourrey C."/>
            <person name="LaButti K."/>
            <person name="Lindquist E.A."/>
            <person name="Lipzen A."/>
            <person name="Lundell T."/>
            <person name="Morin E."/>
            <person name="Murat C."/>
            <person name="Sun H."/>
            <person name="Tunlid A."/>
            <person name="Henrissat B."/>
            <person name="Grigoriev I.V."/>
            <person name="Hibbett D.S."/>
            <person name="Martin F."/>
            <person name="Nordberg H.P."/>
            <person name="Cantor M.N."/>
            <person name="Hua S.X."/>
        </authorList>
    </citation>
    <scope>NUCLEOTIDE SEQUENCE [LARGE SCALE GENOMIC DNA]</scope>
    <source>
        <strain evidence="1 2">Ve08.2h10</strain>
    </source>
</reference>
<dbReference type="AlphaFoldDB" id="A0A0D0DMB3"/>
<reference evidence="2" key="2">
    <citation type="submission" date="2015-01" db="EMBL/GenBank/DDBJ databases">
        <title>Evolutionary Origins and Diversification of the Mycorrhizal Mutualists.</title>
        <authorList>
            <consortium name="DOE Joint Genome Institute"/>
            <consortium name="Mycorrhizal Genomics Consortium"/>
            <person name="Kohler A."/>
            <person name="Kuo A."/>
            <person name="Nagy L.G."/>
            <person name="Floudas D."/>
            <person name="Copeland A."/>
            <person name="Barry K.W."/>
            <person name="Cichocki N."/>
            <person name="Veneault-Fourrey C."/>
            <person name="LaButti K."/>
            <person name="Lindquist E.A."/>
            <person name="Lipzen A."/>
            <person name="Lundell T."/>
            <person name="Morin E."/>
            <person name="Murat C."/>
            <person name="Riley R."/>
            <person name="Ohm R."/>
            <person name="Sun H."/>
            <person name="Tunlid A."/>
            <person name="Henrissat B."/>
            <person name="Grigoriev I.V."/>
            <person name="Hibbett D.S."/>
            <person name="Martin F."/>
        </authorList>
    </citation>
    <scope>NUCLEOTIDE SEQUENCE [LARGE SCALE GENOMIC DNA]</scope>
    <source>
        <strain evidence="2">Ve08.2h10</strain>
    </source>
</reference>
<evidence type="ECO:0000313" key="2">
    <source>
        <dbReference type="Proteomes" id="UP000054538"/>
    </source>
</evidence>
<proteinExistence type="predicted"/>
<sequence length="90" mass="10168">MQYSIVPLITLDGIIAYNIVAGPLDSEHFLKFIKDHLISRGMPFMNPYPSPCSVLIMDNCHIYHGEQIHQLVKDENCKCCADIYGISTLI</sequence>
<accession>A0A0D0DMB3</accession>